<proteinExistence type="predicted"/>
<sequence>MAMLHACTVFQHFFSSNVLVVFLIYRVRRIWILCLSIKNNLGKTLVDSIGDPLVADTDKRQQPVRIVAGIAQLGERQTEDLKVTCSIHVHRI</sequence>
<dbReference type="Proteomes" id="UP001055879">
    <property type="component" value="Linkage Group LG15"/>
</dbReference>
<gene>
    <name evidence="1" type="ORF">L6452_39983</name>
</gene>
<reference evidence="2" key="1">
    <citation type="journal article" date="2022" name="Mol. Ecol. Resour.">
        <title>The genomes of chicory, endive, great burdock and yacon provide insights into Asteraceae palaeo-polyploidization history and plant inulin production.</title>
        <authorList>
            <person name="Fan W."/>
            <person name="Wang S."/>
            <person name="Wang H."/>
            <person name="Wang A."/>
            <person name="Jiang F."/>
            <person name="Liu H."/>
            <person name="Zhao H."/>
            <person name="Xu D."/>
            <person name="Zhang Y."/>
        </authorList>
    </citation>
    <scope>NUCLEOTIDE SEQUENCE [LARGE SCALE GENOMIC DNA]</scope>
    <source>
        <strain evidence="2">cv. Niubang</strain>
    </source>
</reference>
<comment type="caution">
    <text evidence="1">The sequence shown here is derived from an EMBL/GenBank/DDBJ whole genome shotgun (WGS) entry which is preliminary data.</text>
</comment>
<reference evidence="1 2" key="2">
    <citation type="journal article" date="2022" name="Mol. Ecol. Resour.">
        <title>The genomes of chicory, endive, great burdock and yacon provide insights into Asteraceae paleo-polyploidization history and plant inulin production.</title>
        <authorList>
            <person name="Fan W."/>
            <person name="Wang S."/>
            <person name="Wang H."/>
            <person name="Wang A."/>
            <person name="Jiang F."/>
            <person name="Liu H."/>
            <person name="Zhao H."/>
            <person name="Xu D."/>
            <person name="Zhang Y."/>
        </authorList>
    </citation>
    <scope>NUCLEOTIDE SEQUENCE [LARGE SCALE GENOMIC DNA]</scope>
    <source>
        <strain evidence="2">cv. Niubang</strain>
    </source>
</reference>
<protein>
    <submittedName>
        <fullName evidence="1">Uncharacterized protein</fullName>
    </submittedName>
</protein>
<evidence type="ECO:0000313" key="2">
    <source>
        <dbReference type="Proteomes" id="UP001055879"/>
    </source>
</evidence>
<name>A0ACB8XV12_ARCLA</name>
<dbReference type="EMBL" id="CM042061">
    <property type="protein sequence ID" value="KAI3673853.1"/>
    <property type="molecule type" value="Genomic_DNA"/>
</dbReference>
<evidence type="ECO:0000313" key="1">
    <source>
        <dbReference type="EMBL" id="KAI3673853.1"/>
    </source>
</evidence>
<organism evidence="1 2">
    <name type="scientific">Arctium lappa</name>
    <name type="common">Greater burdock</name>
    <name type="synonym">Lappa major</name>
    <dbReference type="NCBI Taxonomy" id="4217"/>
    <lineage>
        <taxon>Eukaryota</taxon>
        <taxon>Viridiplantae</taxon>
        <taxon>Streptophyta</taxon>
        <taxon>Embryophyta</taxon>
        <taxon>Tracheophyta</taxon>
        <taxon>Spermatophyta</taxon>
        <taxon>Magnoliopsida</taxon>
        <taxon>eudicotyledons</taxon>
        <taxon>Gunneridae</taxon>
        <taxon>Pentapetalae</taxon>
        <taxon>asterids</taxon>
        <taxon>campanulids</taxon>
        <taxon>Asterales</taxon>
        <taxon>Asteraceae</taxon>
        <taxon>Carduoideae</taxon>
        <taxon>Cardueae</taxon>
        <taxon>Arctiinae</taxon>
        <taxon>Arctium</taxon>
    </lineage>
</organism>
<accession>A0ACB8XV12</accession>
<keyword evidence="2" id="KW-1185">Reference proteome</keyword>